<keyword evidence="2" id="KW-0472">Membrane</keyword>
<reference evidence="4 5" key="1">
    <citation type="journal article" date="2019" name="Int. J. Syst. Evol. Microbiol.">
        <title>The Global Catalogue of Microorganisms (GCM) 10K type strain sequencing project: providing services to taxonomists for standard genome sequencing and annotation.</title>
        <authorList>
            <consortium name="The Broad Institute Genomics Platform"/>
            <consortium name="The Broad Institute Genome Sequencing Center for Infectious Disease"/>
            <person name="Wu L."/>
            <person name="Ma J."/>
        </authorList>
    </citation>
    <scope>NUCLEOTIDE SEQUENCE [LARGE SCALE GENOMIC DNA]</scope>
    <source>
        <strain evidence="4 5">CGMCC 1.10387</strain>
    </source>
</reference>
<sequence length="185" mass="20290">MNETTLQRREIVAAGVFVTVTTVLFVLLGRLLTPSTITVTIGDTTVQSETLQLSLRRIETIVLTIAAFASGVSATTLLFESRASGTDSQTPPDTHSTADEPDHTSTKNLLDTRRQEWDETASRLTGNEQIVYEIVLNADGVLPQSDIVEQSDFSKATVSRTLDNLESKDLIERKRRGIGNMVILL</sequence>
<keyword evidence="2" id="KW-0812">Transmembrane</keyword>
<dbReference type="AlphaFoldDB" id="A0ABD6DZA1"/>
<feature type="domain" description="DUF7343" evidence="3">
    <location>
        <begin position="127"/>
        <end position="184"/>
    </location>
</feature>
<dbReference type="Proteomes" id="UP001597092">
    <property type="component" value="Unassembled WGS sequence"/>
</dbReference>
<proteinExistence type="predicted"/>
<evidence type="ECO:0000256" key="1">
    <source>
        <dbReference type="SAM" id="MobiDB-lite"/>
    </source>
</evidence>
<evidence type="ECO:0000313" key="4">
    <source>
        <dbReference type="EMBL" id="MFD1687633.1"/>
    </source>
</evidence>
<dbReference type="InterPro" id="IPR055767">
    <property type="entry name" value="DUF7343"/>
</dbReference>
<dbReference type="Gene3D" id="1.10.10.10">
    <property type="entry name" value="Winged helix-like DNA-binding domain superfamily/Winged helix DNA-binding domain"/>
    <property type="match status" value="1"/>
</dbReference>
<comment type="caution">
    <text evidence="4">The sequence shown here is derived from an EMBL/GenBank/DDBJ whole genome shotgun (WGS) entry which is preliminary data.</text>
</comment>
<dbReference type="EMBL" id="JBHUDP010000020">
    <property type="protein sequence ID" value="MFD1687633.1"/>
    <property type="molecule type" value="Genomic_DNA"/>
</dbReference>
<keyword evidence="2" id="KW-1133">Transmembrane helix</keyword>
<feature type="compositionally biased region" description="Basic and acidic residues" evidence="1">
    <location>
        <begin position="96"/>
        <end position="107"/>
    </location>
</feature>
<feature type="compositionally biased region" description="Polar residues" evidence="1">
    <location>
        <begin position="82"/>
        <end position="95"/>
    </location>
</feature>
<feature type="transmembrane region" description="Helical" evidence="2">
    <location>
        <begin position="12"/>
        <end position="32"/>
    </location>
</feature>
<organism evidence="4 5">
    <name type="scientific">Halobellus litoreus</name>
    <dbReference type="NCBI Taxonomy" id="755310"/>
    <lineage>
        <taxon>Archaea</taxon>
        <taxon>Methanobacteriati</taxon>
        <taxon>Methanobacteriota</taxon>
        <taxon>Stenosarchaea group</taxon>
        <taxon>Halobacteria</taxon>
        <taxon>Halobacteriales</taxon>
        <taxon>Haloferacaceae</taxon>
        <taxon>Halobellus</taxon>
    </lineage>
</organism>
<name>A0ABD6DZA1_9EURY</name>
<dbReference type="Pfam" id="PF24034">
    <property type="entry name" value="DUF7343"/>
    <property type="match status" value="1"/>
</dbReference>
<dbReference type="SUPFAM" id="SSF46785">
    <property type="entry name" value="Winged helix' DNA-binding domain"/>
    <property type="match status" value="1"/>
</dbReference>
<evidence type="ECO:0000259" key="3">
    <source>
        <dbReference type="Pfam" id="PF24034"/>
    </source>
</evidence>
<protein>
    <submittedName>
        <fullName evidence="4">Helix-turn-helix transcriptional regulator</fullName>
    </submittedName>
</protein>
<feature type="transmembrane region" description="Helical" evidence="2">
    <location>
        <begin position="61"/>
        <end position="79"/>
    </location>
</feature>
<dbReference type="InterPro" id="IPR036388">
    <property type="entry name" value="WH-like_DNA-bd_sf"/>
</dbReference>
<feature type="region of interest" description="Disordered" evidence="1">
    <location>
        <begin position="82"/>
        <end position="107"/>
    </location>
</feature>
<dbReference type="RefSeq" id="WP_256309215.1">
    <property type="nucleotide sequence ID" value="NZ_JANHAW010000004.1"/>
</dbReference>
<gene>
    <name evidence="4" type="ORF">ACFSAS_18800</name>
</gene>
<accession>A0ABD6DZA1</accession>
<evidence type="ECO:0000313" key="5">
    <source>
        <dbReference type="Proteomes" id="UP001597092"/>
    </source>
</evidence>
<keyword evidence="5" id="KW-1185">Reference proteome</keyword>
<evidence type="ECO:0000256" key="2">
    <source>
        <dbReference type="SAM" id="Phobius"/>
    </source>
</evidence>
<dbReference type="InterPro" id="IPR036390">
    <property type="entry name" value="WH_DNA-bd_sf"/>
</dbReference>